<dbReference type="OrthoDB" id="199596at2759"/>
<keyword evidence="3" id="KW-0496">Mitochondrion</keyword>
<sequence>MRKFSKMQVVAFVIIMLECALRAYGGGVEGGLTGGGEERVEISTLTSSAVPVEVGSLVSDDLEDGKSVKVVGKGTETPVGSSGLAREDAYGVKVPLVSTHIEGGKGNVVTPNGTNPVDESDRLSMLMTMDSLTAKKKERVFVTEAIIKSSSSARGKDTLVRETAEDVATKISPQFKNLVLRRNGYEELLLSLDEANSASRKESLESIMTELSLIENASEEARALQSHAISATKKIMNDSEESRLTTTEMSKSKIQADLEEMSRKNKRDLLAAKARKLEDLLASAQKDSEQARLDLYSLDSWSEAGYSIDTVLDAEKSLSAIGNVPLHTYLLRDDSKGDVMVHSNFNQRRTRRHVGVIDSEGASTWLPESDDSGSIDASTVFAYNLKALSQLALEIDLLVAAVEVLTSSPRKHNATLRLNGVAEIISPKEEELAGDEIGESQPESSYKWKSSAQLAAETSALESEASLAEMELLTNTFKSNIKMVISQTKHYGRLSLLDETDISTARSVEAAKVIENQRETDILRAEAELDITLNEIATIGKIISMKKDTLRELLRLKEASFGESERARARILSEAEIERDTESASIQRIRVIGEEATKATIEIIKVAFMNVAGALEHTFKTSQGQKQLALFICGSCALAFCIVLIRELSGLLFLLVRKSLMTPKLVREFGQPCKRQRSSVFRDENIVLTKDVEERMNRICSGVALARARGAPLRHVLIYGRPGTGKSAMARAMGKGILGLPYALMSGSDLAPLGKHGPDELRKLLTWAQGQKRGALLIIDEAEAALGRRLRASGDTGTESASSQDSTSEGGGHARDALNVLLSMTGSASCHLMLVLTTSNPEALDEAVLDRMDELVELALPSRRERRRILSNSFDRRFRTASASSATAKISVPKLFSWGIFGQDGDSRVEVEHNFKIKAALDDLSSDAMTGGCSGRELDKMLQSVVTGVYGDFKGNGRLGTSLWNSITSVYCQDLKRKWDLLTPNIPSLLLDK</sequence>
<dbReference type="InterPro" id="IPR003593">
    <property type="entry name" value="AAA+_ATPase"/>
</dbReference>
<feature type="coiled-coil region" evidence="4">
    <location>
        <begin position="267"/>
        <end position="294"/>
    </location>
</feature>
<evidence type="ECO:0000313" key="9">
    <source>
        <dbReference type="Proteomes" id="UP001165065"/>
    </source>
</evidence>
<evidence type="ECO:0000256" key="1">
    <source>
        <dbReference type="ARBA" id="ARBA00004436"/>
    </source>
</evidence>
<keyword evidence="9" id="KW-1185">Reference proteome</keyword>
<evidence type="ECO:0000256" key="5">
    <source>
        <dbReference type="SAM" id="MobiDB-lite"/>
    </source>
</evidence>
<name>A0A9W7LE76_9STRA</name>
<comment type="subcellular location">
    <subcellularLocation>
        <location evidence="1">Mitochondrion matrix</location>
        <location evidence="1">Mitochondrion nucleoid</location>
    </subcellularLocation>
</comment>
<accession>A0A9W7LE76</accession>
<keyword evidence="2 4" id="KW-0175">Coiled coil</keyword>
<dbReference type="AlphaFoldDB" id="A0A9W7LE76"/>
<keyword evidence="6" id="KW-0732">Signal</keyword>
<dbReference type="InterPro" id="IPR027417">
    <property type="entry name" value="P-loop_NTPase"/>
</dbReference>
<proteinExistence type="predicted"/>
<evidence type="ECO:0000256" key="6">
    <source>
        <dbReference type="SAM" id="SignalP"/>
    </source>
</evidence>
<feature type="chain" id="PRO_5040958956" description="AAA+ ATPase domain-containing protein" evidence="6">
    <location>
        <begin position="26"/>
        <end position="993"/>
    </location>
</feature>
<dbReference type="SUPFAM" id="SSF52540">
    <property type="entry name" value="P-loop containing nucleoside triphosphate hydrolases"/>
    <property type="match status" value="1"/>
</dbReference>
<feature type="signal peptide" evidence="6">
    <location>
        <begin position="1"/>
        <end position="25"/>
    </location>
</feature>
<protein>
    <recommendedName>
        <fullName evidence="7">AAA+ ATPase domain-containing protein</fullName>
    </recommendedName>
</protein>
<evidence type="ECO:0000256" key="4">
    <source>
        <dbReference type="SAM" id="Coils"/>
    </source>
</evidence>
<dbReference type="Proteomes" id="UP001165065">
    <property type="component" value="Unassembled WGS sequence"/>
</dbReference>
<evidence type="ECO:0000313" key="8">
    <source>
        <dbReference type="EMBL" id="GMI46738.1"/>
    </source>
</evidence>
<dbReference type="SMART" id="SM00382">
    <property type="entry name" value="AAA"/>
    <property type="match status" value="1"/>
</dbReference>
<evidence type="ECO:0000259" key="7">
    <source>
        <dbReference type="SMART" id="SM00382"/>
    </source>
</evidence>
<dbReference type="GO" id="GO:0005524">
    <property type="term" value="F:ATP binding"/>
    <property type="evidence" value="ECO:0007669"/>
    <property type="project" value="InterPro"/>
</dbReference>
<keyword evidence="3" id="KW-1135">Mitochondrion nucleoid</keyword>
<organism evidence="8 9">
    <name type="scientific">Triparma columacea</name>
    <dbReference type="NCBI Taxonomy" id="722753"/>
    <lineage>
        <taxon>Eukaryota</taxon>
        <taxon>Sar</taxon>
        <taxon>Stramenopiles</taxon>
        <taxon>Ochrophyta</taxon>
        <taxon>Bolidophyceae</taxon>
        <taxon>Parmales</taxon>
        <taxon>Triparmaceae</taxon>
        <taxon>Triparma</taxon>
    </lineage>
</organism>
<dbReference type="GO" id="GO:0007005">
    <property type="term" value="P:mitochondrion organization"/>
    <property type="evidence" value="ECO:0007669"/>
    <property type="project" value="TreeGrafter"/>
</dbReference>
<dbReference type="PROSITE" id="PS00674">
    <property type="entry name" value="AAA"/>
    <property type="match status" value="1"/>
</dbReference>
<dbReference type="Pfam" id="PF00004">
    <property type="entry name" value="AAA"/>
    <property type="match status" value="1"/>
</dbReference>
<dbReference type="GO" id="GO:0008270">
    <property type="term" value="F:zinc ion binding"/>
    <property type="evidence" value="ECO:0007669"/>
    <property type="project" value="TreeGrafter"/>
</dbReference>
<dbReference type="PANTHER" id="PTHR23075">
    <property type="entry name" value="PUTATIVE ATP-ASE"/>
    <property type="match status" value="1"/>
</dbReference>
<dbReference type="EMBL" id="BRYA01000310">
    <property type="protein sequence ID" value="GMI46738.1"/>
    <property type="molecule type" value="Genomic_DNA"/>
</dbReference>
<dbReference type="InterPro" id="IPR003960">
    <property type="entry name" value="ATPase_AAA_CS"/>
</dbReference>
<dbReference type="GO" id="GO:0016887">
    <property type="term" value="F:ATP hydrolysis activity"/>
    <property type="evidence" value="ECO:0007669"/>
    <property type="project" value="InterPro"/>
</dbReference>
<feature type="region of interest" description="Disordered" evidence="5">
    <location>
        <begin position="792"/>
        <end position="813"/>
    </location>
</feature>
<comment type="caution">
    <text evidence="8">The sequence shown here is derived from an EMBL/GenBank/DDBJ whole genome shotgun (WGS) entry which is preliminary data.</text>
</comment>
<feature type="domain" description="AAA+ ATPase" evidence="7">
    <location>
        <begin position="712"/>
        <end position="862"/>
    </location>
</feature>
<feature type="compositionally biased region" description="Polar residues" evidence="5">
    <location>
        <begin position="795"/>
        <end position="808"/>
    </location>
</feature>
<dbReference type="GO" id="GO:0042645">
    <property type="term" value="C:mitochondrial nucleoid"/>
    <property type="evidence" value="ECO:0007669"/>
    <property type="project" value="UniProtKB-SubCell"/>
</dbReference>
<reference evidence="9" key="1">
    <citation type="journal article" date="2023" name="Commun. Biol.">
        <title>Genome analysis of Parmales, the sister group of diatoms, reveals the evolutionary specialization of diatoms from phago-mixotrophs to photoautotrophs.</title>
        <authorList>
            <person name="Ban H."/>
            <person name="Sato S."/>
            <person name="Yoshikawa S."/>
            <person name="Yamada K."/>
            <person name="Nakamura Y."/>
            <person name="Ichinomiya M."/>
            <person name="Sato N."/>
            <person name="Blanc-Mathieu R."/>
            <person name="Endo H."/>
            <person name="Kuwata A."/>
            <person name="Ogata H."/>
        </authorList>
    </citation>
    <scope>NUCLEOTIDE SEQUENCE [LARGE SCALE GENOMIC DNA]</scope>
</reference>
<evidence type="ECO:0000256" key="3">
    <source>
        <dbReference type="ARBA" id="ARBA00023271"/>
    </source>
</evidence>
<dbReference type="InterPro" id="IPR003959">
    <property type="entry name" value="ATPase_AAA_core"/>
</dbReference>
<dbReference type="Gene3D" id="3.40.50.300">
    <property type="entry name" value="P-loop containing nucleotide triphosphate hydrolases"/>
    <property type="match status" value="1"/>
</dbReference>
<gene>
    <name evidence="8" type="ORF">TrCOL_g1684</name>
</gene>
<evidence type="ECO:0000256" key="2">
    <source>
        <dbReference type="ARBA" id="ARBA00023054"/>
    </source>
</evidence>
<dbReference type="PANTHER" id="PTHR23075:SF0">
    <property type="entry name" value="ATPASE FAMILY AAA DOMAIN-CONTAINING PROTEIN 3"/>
    <property type="match status" value="1"/>
</dbReference>